<dbReference type="GO" id="GO:0002098">
    <property type="term" value="P:tRNA wobble uridine modification"/>
    <property type="evidence" value="ECO:0007669"/>
    <property type="project" value="TreeGrafter"/>
</dbReference>
<keyword evidence="1" id="KW-0472">Membrane</keyword>
<proteinExistence type="predicted"/>
<dbReference type="GO" id="GO:0005829">
    <property type="term" value="C:cytosol"/>
    <property type="evidence" value="ECO:0007669"/>
    <property type="project" value="TreeGrafter"/>
</dbReference>
<dbReference type="GO" id="GO:0005525">
    <property type="term" value="F:GTP binding"/>
    <property type="evidence" value="ECO:0007669"/>
    <property type="project" value="InterPro"/>
</dbReference>
<dbReference type="PANTHER" id="PTHR42714">
    <property type="entry name" value="TRNA MODIFICATION GTPASE GTPBP3"/>
    <property type="match status" value="1"/>
</dbReference>
<dbReference type="AlphaFoldDB" id="A0A498C675"/>
<keyword evidence="4" id="KW-1185">Reference proteome</keyword>
<name>A0A498C675_9GAMM</name>
<keyword evidence="1" id="KW-0812">Transmembrane</keyword>
<dbReference type="Proteomes" id="UP000275461">
    <property type="component" value="Unassembled WGS sequence"/>
</dbReference>
<dbReference type="InterPro" id="IPR006073">
    <property type="entry name" value="GTP-bd"/>
</dbReference>
<feature type="domain" description="G" evidence="2">
    <location>
        <begin position="284"/>
        <end position="366"/>
    </location>
</feature>
<dbReference type="CDD" id="cd00882">
    <property type="entry name" value="Ras_like_GTPase"/>
    <property type="match status" value="1"/>
</dbReference>
<keyword evidence="1" id="KW-1133">Transmembrane helix</keyword>
<evidence type="ECO:0000313" key="3">
    <source>
        <dbReference type="EMBL" id="RLK50537.1"/>
    </source>
</evidence>
<protein>
    <recommendedName>
        <fullName evidence="2">G domain-containing protein</fullName>
    </recommendedName>
</protein>
<dbReference type="RefSeq" id="WP_121441022.1">
    <property type="nucleotide sequence ID" value="NZ_RCDA01000001.1"/>
</dbReference>
<evidence type="ECO:0000259" key="2">
    <source>
        <dbReference type="Pfam" id="PF01926"/>
    </source>
</evidence>
<sequence>MKSGLPRPQALLLVLAGLLLAAPFIAVFLLGLLWLYQHDRLLLWMGLTAGATGLVWVAAWWVRRGVTAEWREQAEQPVRPPEPDWAPLEQAAWTGVARLSENVTDACITDRDRLLQVAEETLRRVAAHYHPAQEDPLWEFTLPEALLLSERISARLRKLLLEEVPLSHRIRVGRVLRLWGYKPVVSSGLAYGRQAWRAYRLARLANPLHALAAELRELFMQELSSSARAYLLRRLGRIWVEEVGRAAIELYSGRLQRDADALARLAEQESDDGHADRPLPGVPRVLVVGQPQVGKSSLVNALLGEPLAGADALPLTAGQTGYRLQREGVAPVLLVDTPGLGTGWAQEALVDAAAGADLVLWVCAAHRADRGVDRAALDAVRGWFEAHPERRRPPVRVVASHVDRLSPKREWQPPYDLDPLEERPKARRIDAAVGAIADDLAVERGQVIPLSLRGDAPWNLERLVSEVAGLLPAMEQTRRVRLARQPMGGWRQVAGQLGRGGQRLWRGLRRR</sequence>
<dbReference type="Gene3D" id="3.40.50.300">
    <property type="entry name" value="P-loop containing nucleotide triphosphate hydrolases"/>
    <property type="match status" value="1"/>
</dbReference>
<accession>A0A498C675</accession>
<evidence type="ECO:0000313" key="4">
    <source>
        <dbReference type="Proteomes" id="UP000275461"/>
    </source>
</evidence>
<dbReference type="GO" id="GO:0030488">
    <property type="term" value="P:tRNA methylation"/>
    <property type="evidence" value="ECO:0007669"/>
    <property type="project" value="TreeGrafter"/>
</dbReference>
<gene>
    <name evidence="3" type="ORF">DFR31_0440</name>
</gene>
<dbReference type="InterPro" id="IPR027417">
    <property type="entry name" value="P-loop_NTPase"/>
</dbReference>
<dbReference type="PANTHER" id="PTHR42714:SF2">
    <property type="entry name" value="TRNA MODIFICATION GTPASE GTPBP3, MITOCHONDRIAL"/>
    <property type="match status" value="1"/>
</dbReference>
<dbReference type="Pfam" id="PF01926">
    <property type="entry name" value="MMR_HSR1"/>
    <property type="match status" value="1"/>
</dbReference>
<reference evidence="3 4" key="1">
    <citation type="submission" date="2018-10" db="EMBL/GenBank/DDBJ databases">
        <title>Genomic Encyclopedia of Type Strains, Phase IV (KMG-IV): sequencing the most valuable type-strain genomes for metagenomic binning, comparative biology and taxonomic classification.</title>
        <authorList>
            <person name="Goeker M."/>
        </authorList>
    </citation>
    <scope>NUCLEOTIDE SEQUENCE [LARGE SCALE GENOMIC DNA]</scope>
    <source>
        <strain evidence="3 4">DSM 12769</strain>
    </source>
</reference>
<organism evidence="3 4">
    <name type="scientific">Alkalispirillum mobile</name>
    <dbReference type="NCBI Taxonomy" id="85925"/>
    <lineage>
        <taxon>Bacteria</taxon>
        <taxon>Pseudomonadati</taxon>
        <taxon>Pseudomonadota</taxon>
        <taxon>Gammaproteobacteria</taxon>
        <taxon>Chromatiales</taxon>
        <taxon>Ectothiorhodospiraceae</taxon>
        <taxon>Alkalispirillum</taxon>
    </lineage>
</organism>
<dbReference type="EMBL" id="RCDA01000001">
    <property type="protein sequence ID" value="RLK50537.1"/>
    <property type="molecule type" value="Genomic_DNA"/>
</dbReference>
<feature type="transmembrane region" description="Helical" evidence="1">
    <location>
        <begin position="42"/>
        <end position="62"/>
    </location>
</feature>
<dbReference type="SUPFAM" id="SSF52540">
    <property type="entry name" value="P-loop containing nucleoside triphosphate hydrolases"/>
    <property type="match status" value="1"/>
</dbReference>
<evidence type="ECO:0000256" key="1">
    <source>
        <dbReference type="SAM" id="Phobius"/>
    </source>
</evidence>
<dbReference type="OrthoDB" id="238366at2"/>
<comment type="caution">
    <text evidence="3">The sequence shown here is derived from an EMBL/GenBank/DDBJ whole genome shotgun (WGS) entry which is preliminary data.</text>
</comment>
<feature type="transmembrane region" description="Helical" evidence="1">
    <location>
        <begin position="12"/>
        <end position="36"/>
    </location>
</feature>